<keyword evidence="6" id="KW-1185">Reference proteome</keyword>
<accession>A0AAD7Q648</accession>
<sequence>MGKLGMCFHPDQDRILTVHECARSQGFPDTYQFAVNIQHKQIGNAVPPPLAYALWRKLKEAVDSKRIA</sequence>
<dbReference type="KEGG" id="qsa:O6P43_005443"/>
<organism evidence="5 6">
    <name type="scientific">Quillaja saponaria</name>
    <name type="common">Soap bark tree</name>
    <dbReference type="NCBI Taxonomy" id="32244"/>
    <lineage>
        <taxon>Eukaryota</taxon>
        <taxon>Viridiplantae</taxon>
        <taxon>Streptophyta</taxon>
        <taxon>Embryophyta</taxon>
        <taxon>Tracheophyta</taxon>
        <taxon>Spermatophyta</taxon>
        <taxon>Magnoliopsida</taxon>
        <taxon>eudicotyledons</taxon>
        <taxon>Gunneridae</taxon>
        <taxon>Pentapetalae</taxon>
        <taxon>rosids</taxon>
        <taxon>fabids</taxon>
        <taxon>Fabales</taxon>
        <taxon>Quillajaceae</taxon>
        <taxon>Quillaja</taxon>
    </lineage>
</organism>
<evidence type="ECO:0000256" key="2">
    <source>
        <dbReference type="ARBA" id="ARBA00022603"/>
    </source>
</evidence>
<dbReference type="InterPro" id="IPR031303">
    <property type="entry name" value="C5_meth_CS"/>
</dbReference>
<proteinExistence type="predicted"/>
<keyword evidence="3" id="KW-0808">Transferase</keyword>
<name>A0AAD7Q648_QUISA</name>
<dbReference type="GO" id="GO:0044027">
    <property type="term" value="P:negative regulation of gene expression via chromosomal CpG island methylation"/>
    <property type="evidence" value="ECO:0007669"/>
    <property type="project" value="TreeGrafter"/>
</dbReference>
<dbReference type="GO" id="GO:0003677">
    <property type="term" value="F:DNA binding"/>
    <property type="evidence" value="ECO:0007669"/>
    <property type="project" value="TreeGrafter"/>
</dbReference>
<keyword evidence="2" id="KW-0489">Methyltransferase</keyword>
<evidence type="ECO:0000256" key="1">
    <source>
        <dbReference type="ARBA" id="ARBA00011975"/>
    </source>
</evidence>
<dbReference type="InterPro" id="IPR001525">
    <property type="entry name" value="C5_MeTfrase"/>
</dbReference>
<dbReference type="EC" id="2.1.1.37" evidence="1"/>
<reference evidence="5" key="1">
    <citation type="journal article" date="2023" name="Science">
        <title>Elucidation of the pathway for biosynthesis of saponin adjuvants from the soapbark tree.</title>
        <authorList>
            <person name="Reed J."/>
            <person name="Orme A."/>
            <person name="El-Demerdash A."/>
            <person name="Owen C."/>
            <person name="Martin L.B.B."/>
            <person name="Misra R.C."/>
            <person name="Kikuchi S."/>
            <person name="Rejzek M."/>
            <person name="Martin A.C."/>
            <person name="Harkess A."/>
            <person name="Leebens-Mack J."/>
            <person name="Louveau T."/>
            <person name="Stephenson M.J."/>
            <person name="Osbourn A."/>
        </authorList>
    </citation>
    <scope>NUCLEOTIDE SEQUENCE</scope>
    <source>
        <strain evidence="5">S10</strain>
    </source>
</reference>
<evidence type="ECO:0000313" key="6">
    <source>
        <dbReference type="Proteomes" id="UP001163823"/>
    </source>
</evidence>
<dbReference type="GO" id="GO:0003886">
    <property type="term" value="F:DNA (cytosine-5-)-methyltransferase activity"/>
    <property type="evidence" value="ECO:0007669"/>
    <property type="project" value="UniProtKB-EC"/>
</dbReference>
<dbReference type="PROSITE" id="PS00095">
    <property type="entry name" value="C5_MTASE_2"/>
    <property type="match status" value="1"/>
</dbReference>
<evidence type="ECO:0000313" key="5">
    <source>
        <dbReference type="EMBL" id="KAJ7975529.1"/>
    </source>
</evidence>
<dbReference type="InterPro" id="IPR050390">
    <property type="entry name" value="C5-Methyltransferase"/>
</dbReference>
<evidence type="ECO:0000256" key="4">
    <source>
        <dbReference type="ARBA" id="ARBA00022691"/>
    </source>
</evidence>
<dbReference type="GO" id="GO:0032259">
    <property type="term" value="P:methylation"/>
    <property type="evidence" value="ECO:0007669"/>
    <property type="project" value="UniProtKB-KW"/>
</dbReference>
<gene>
    <name evidence="5" type="ORF">O6P43_005443</name>
</gene>
<dbReference type="InterPro" id="IPR029063">
    <property type="entry name" value="SAM-dependent_MTases_sf"/>
</dbReference>
<dbReference type="EMBL" id="JARAOO010000003">
    <property type="protein sequence ID" value="KAJ7975529.1"/>
    <property type="molecule type" value="Genomic_DNA"/>
</dbReference>
<dbReference type="PANTHER" id="PTHR10629:SF52">
    <property type="entry name" value="DNA (CYTOSINE-5)-METHYLTRANSFERASE 1"/>
    <property type="match status" value="1"/>
</dbReference>
<evidence type="ECO:0000256" key="3">
    <source>
        <dbReference type="ARBA" id="ARBA00022679"/>
    </source>
</evidence>
<comment type="caution">
    <text evidence="5">The sequence shown here is derived from an EMBL/GenBank/DDBJ whole genome shotgun (WGS) entry which is preliminary data.</text>
</comment>
<dbReference type="Gene3D" id="3.90.120.10">
    <property type="entry name" value="DNA Methylase, subunit A, domain 2"/>
    <property type="match status" value="1"/>
</dbReference>
<keyword evidence="4" id="KW-0949">S-adenosyl-L-methionine</keyword>
<dbReference type="SUPFAM" id="SSF53335">
    <property type="entry name" value="S-adenosyl-L-methionine-dependent methyltransferases"/>
    <property type="match status" value="1"/>
</dbReference>
<protein>
    <recommendedName>
        <fullName evidence="1">DNA (cytosine-5-)-methyltransferase</fullName>
        <ecNumber evidence="1">2.1.1.37</ecNumber>
    </recommendedName>
</protein>
<dbReference type="AlphaFoldDB" id="A0AAD7Q648"/>
<dbReference type="Proteomes" id="UP001163823">
    <property type="component" value="Chromosome 3"/>
</dbReference>
<dbReference type="Pfam" id="PF00145">
    <property type="entry name" value="DNA_methylase"/>
    <property type="match status" value="1"/>
</dbReference>
<dbReference type="PANTHER" id="PTHR10629">
    <property type="entry name" value="CYTOSINE-SPECIFIC METHYLTRANSFERASE"/>
    <property type="match status" value="1"/>
</dbReference>
<dbReference type="GO" id="GO:0005634">
    <property type="term" value="C:nucleus"/>
    <property type="evidence" value="ECO:0007669"/>
    <property type="project" value="TreeGrafter"/>
</dbReference>